<evidence type="ECO:0000313" key="2">
    <source>
        <dbReference type="EMBL" id="MDM4017360.1"/>
    </source>
</evidence>
<feature type="transmembrane region" description="Helical" evidence="1">
    <location>
        <begin position="25"/>
        <end position="48"/>
    </location>
</feature>
<gene>
    <name evidence="2" type="ORF">QTN89_18070</name>
</gene>
<sequence>MVDAPEQQFATKPKVPRPIRHQFSIANLLGLLALVALSLGFAITTIRLREAERELTRLRNEVGYLEPTEAGQIAAVRLASEEPMTYRLRVRIPTGSKYRLVYSSMWPRGATAPSWFGAVPISPGESTLLVRVMKDPRDDRWKIAALGQSTDQRRRIATVLPTEQIEVFRGSHDWLASGIPQTTTIRSSGQTIRLLDERVLVGEGAMMLYGDRPPDEDMIGVFAELQPDVGPI</sequence>
<protein>
    <submittedName>
        <fullName evidence="2">Uncharacterized protein</fullName>
    </submittedName>
</protein>
<organism evidence="2 3">
    <name type="scientific">Roseiconus lacunae</name>
    <dbReference type="NCBI Taxonomy" id="2605694"/>
    <lineage>
        <taxon>Bacteria</taxon>
        <taxon>Pseudomonadati</taxon>
        <taxon>Planctomycetota</taxon>
        <taxon>Planctomycetia</taxon>
        <taxon>Pirellulales</taxon>
        <taxon>Pirellulaceae</taxon>
        <taxon>Roseiconus</taxon>
    </lineage>
</organism>
<dbReference type="Proteomes" id="UP001239462">
    <property type="component" value="Unassembled WGS sequence"/>
</dbReference>
<reference evidence="2 3" key="1">
    <citation type="submission" date="2023-06" db="EMBL/GenBank/DDBJ databases">
        <title>Roseiconus lacunae JC819 isolated from Gulf of Mannar region, Tamil Nadu.</title>
        <authorList>
            <person name="Pk S."/>
            <person name="Ch S."/>
            <person name="Ch V.R."/>
        </authorList>
    </citation>
    <scope>NUCLEOTIDE SEQUENCE [LARGE SCALE GENOMIC DNA]</scope>
    <source>
        <strain evidence="2 3">JC819</strain>
    </source>
</reference>
<dbReference type="EMBL" id="JASZZN010000013">
    <property type="protein sequence ID" value="MDM4017360.1"/>
    <property type="molecule type" value="Genomic_DNA"/>
</dbReference>
<evidence type="ECO:0000313" key="3">
    <source>
        <dbReference type="Proteomes" id="UP001239462"/>
    </source>
</evidence>
<accession>A0ABT7PLJ4</accession>
<name>A0ABT7PLJ4_9BACT</name>
<keyword evidence="1" id="KW-0812">Transmembrane</keyword>
<keyword evidence="3" id="KW-1185">Reference proteome</keyword>
<comment type="caution">
    <text evidence="2">The sequence shown here is derived from an EMBL/GenBank/DDBJ whole genome shotgun (WGS) entry which is preliminary data.</text>
</comment>
<keyword evidence="1" id="KW-1133">Transmembrane helix</keyword>
<dbReference type="RefSeq" id="WP_289164813.1">
    <property type="nucleotide sequence ID" value="NZ_JASZZN010000013.1"/>
</dbReference>
<proteinExistence type="predicted"/>
<evidence type="ECO:0000256" key="1">
    <source>
        <dbReference type="SAM" id="Phobius"/>
    </source>
</evidence>
<keyword evidence="1" id="KW-0472">Membrane</keyword>